<organism evidence="4 5">
    <name type="scientific">Laetiporus sulphureus 93-53</name>
    <dbReference type="NCBI Taxonomy" id="1314785"/>
    <lineage>
        <taxon>Eukaryota</taxon>
        <taxon>Fungi</taxon>
        <taxon>Dikarya</taxon>
        <taxon>Basidiomycota</taxon>
        <taxon>Agaricomycotina</taxon>
        <taxon>Agaricomycetes</taxon>
        <taxon>Polyporales</taxon>
        <taxon>Laetiporus</taxon>
    </lineage>
</organism>
<dbReference type="PANTHER" id="PTHR13395">
    <property type="entry name" value="SISTER CHROMATID COHESION PROTEIN DCC1-RELATED"/>
    <property type="match status" value="1"/>
</dbReference>
<feature type="compositionally biased region" description="Acidic residues" evidence="3">
    <location>
        <begin position="120"/>
        <end position="130"/>
    </location>
</feature>
<protein>
    <recommendedName>
        <fullName evidence="6">Sister chromatid cohesion protein DCC1</fullName>
    </recommendedName>
</protein>
<dbReference type="OrthoDB" id="276989at2759"/>
<dbReference type="InterPro" id="IPR019128">
    <property type="entry name" value="Dcc1"/>
</dbReference>
<dbReference type="FunCoup" id="A0A165DDL9">
    <property type="interactions" value="287"/>
</dbReference>
<evidence type="ECO:0000256" key="1">
    <source>
        <dbReference type="ARBA" id="ARBA00007017"/>
    </source>
</evidence>
<dbReference type="GeneID" id="63823547"/>
<keyword evidence="2" id="KW-0235">DNA replication</keyword>
<dbReference type="GO" id="GO:0006260">
    <property type="term" value="P:DNA replication"/>
    <property type="evidence" value="ECO:0007669"/>
    <property type="project" value="UniProtKB-KW"/>
</dbReference>
<dbReference type="GO" id="GO:0031390">
    <property type="term" value="C:Ctf18 RFC-like complex"/>
    <property type="evidence" value="ECO:0007669"/>
    <property type="project" value="InterPro"/>
</dbReference>
<dbReference type="Pfam" id="PF09724">
    <property type="entry name" value="Dcc1"/>
    <property type="match status" value="1"/>
</dbReference>
<comment type="similarity">
    <text evidence="1">Belongs to the DCC1 family.</text>
</comment>
<dbReference type="EMBL" id="KV427635">
    <property type="protein sequence ID" value="KZT04642.1"/>
    <property type="molecule type" value="Genomic_DNA"/>
</dbReference>
<dbReference type="STRING" id="1314785.A0A165DDL9"/>
<dbReference type="RefSeq" id="XP_040762382.1">
    <property type="nucleotide sequence ID" value="XM_040906518.1"/>
</dbReference>
<dbReference type="GO" id="GO:0034088">
    <property type="term" value="P:maintenance of mitotic sister chromatid cohesion"/>
    <property type="evidence" value="ECO:0007669"/>
    <property type="project" value="TreeGrafter"/>
</dbReference>
<dbReference type="InParanoid" id="A0A165DDL9"/>
<feature type="region of interest" description="Disordered" evidence="3">
    <location>
        <begin position="119"/>
        <end position="141"/>
    </location>
</feature>
<evidence type="ECO:0000256" key="2">
    <source>
        <dbReference type="ARBA" id="ARBA00022705"/>
    </source>
</evidence>
<proteinExistence type="inferred from homology"/>
<dbReference type="PANTHER" id="PTHR13395:SF6">
    <property type="entry name" value="SISTER CHROMATID COHESION PROTEIN DCC1"/>
    <property type="match status" value="1"/>
</dbReference>
<name>A0A165DDL9_9APHY</name>
<evidence type="ECO:0000313" key="4">
    <source>
        <dbReference type="EMBL" id="KZT04642.1"/>
    </source>
</evidence>
<gene>
    <name evidence="4" type="ORF">LAESUDRAFT_703307</name>
</gene>
<evidence type="ECO:0000313" key="5">
    <source>
        <dbReference type="Proteomes" id="UP000076871"/>
    </source>
</evidence>
<evidence type="ECO:0008006" key="6">
    <source>
        <dbReference type="Google" id="ProtNLM"/>
    </source>
</evidence>
<dbReference type="GO" id="GO:0000785">
    <property type="term" value="C:chromatin"/>
    <property type="evidence" value="ECO:0007669"/>
    <property type="project" value="TreeGrafter"/>
</dbReference>
<dbReference type="Proteomes" id="UP000076871">
    <property type="component" value="Unassembled WGS sequence"/>
</dbReference>
<evidence type="ECO:0000256" key="3">
    <source>
        <dbReference type="SAM" id="MobiDB-lite"/>
    </source>
</evidence>
<reference evidence="4 5" key="1">
    <citation type="journal article" date="2016" name="Mol. Biol. Evol.">
        <title>Comparative Genomics of Early-Diverging Mushroom-Forming Fungi Provides Insights into the Origins of Lignocellulose Decay Capabilities.</title>
        <authorList>
            <person name="Nagy L.G."/>
            <person name="Riley R."/>
            <person name="Tritt A."/>
            <person name="Adam C."/>
            <person name="Daum C."/>
            <person name="Floudas D."/>
            <person name="Sun H."/>
            <person name="Yadav J.S."/>
            <person name="Pangilinan J."/>
            <person name="Larsson K.H."/>
            <person name="Matsuura K."/>
            <person name="Barry K."/>
            <person name="Labutti K."/>
            <person name="Kuo R."/>
            <person name="Ohm R.A."/>
            <person name="Bhattacharya S.S."/>
            <person name="Shirouzu T."/>
            <person name="Yoshinaga Y."/>
            <person name="Martin F.M."/>
            <person name="Grigoriev I.V."/>
            <person name="Hibbett D.S."/>
        </authorList>
    </citation>
    <scope>NUCLEOTIDE SEQUENCE [LARGE SCALE GENOMIC DNA]</scope>
    <source>
        <strain evidence="4 5">93-53</strain>
    </source>
</reference>
<accession>A0A165DDL9</accession>
<dbReference type="GO" id="GO:0000775">
    <property type="term" value="C:chromosome, centromeric region"/>
    <property type="evidence" value="ECO:0007669"/>
    <property type="project" value="TreeGrafter"/>
</dbReference>
<keyword evidence="5" id="KW-1185">Reference proteome</keyword>
<dbReference type="AlphaFoldDB" id="A0A165DDL9"/>
<sequence length="373" mass="41706">MAECALRFSSSITTDLGEYKLMELPSEVYKLMECVDGGGSSLSVKGNTDEDAVLCTSDKTYAIRSVVLSNSVLVTTPGLDKDGKVTVEIRDQLNEVLELVPSVPRLHKLDSLLKRRVYDENDEEDEEDAETSGYDSNNGQKLSYDEAKETLQTSDLELAEGLKKRRDLRPVAPSYLKTVLELLLTHLVSLAQPHAAASLEQLSSALEYEYDIRKDVCTQVVSWFGDIEDGKWKMDVQAVVKEIGLGILRPFRDEPISRSEFLTKWGKAVGDTFEASISLDLLSGNYLSSMDMLKNVPVMMLTYFPSSELPVDPAARFIDLFLTRSRWKANEIAPFLTDIVVDSKERDKLLLQFARAVTDADGVWYTARAKYNG</sequence>